<evidence type="ECO:0000313" key="2">
    <source>
        <dbReference type="Proteomes" id="UP000789405"/>
    </source>
</evidence>
<dbReference type="AlphaFoldDB" id="A0A9N9JY34"/>
<sequence length="111" mass="12514">AAKDKDMAIGDIIIDAANINDIQFREYINPVLATEIEIPCDGCEFQEHEAILCLNLNKLNVSIELGENFNMTEENCGIPVFFNSSYIEEAWKSDFSGGDTLDNLFILMQKF</sequence>
<keyword evidence="2" id="KW-1185">Reference proteome</keyword>
<evidence type="ECO:0000313" key="1">
    <source>
        <dbReference type="EMBL" id="CAG8803005.1"/>
    </source>
</evidence>
<organism evidence="1 2">
    <name type="scientific">Dentiscutata erythropus</name>
    <dbReference type="NCBI Taxonomy" id="1348616"/>
    <lineage>
        <taxon>Eukaryota</taxon>
        <taxon>Fungi</taxon>
        <taxon>Fungi incertae sedis</taxon>
        <taxon>Mucoromycota</taxon>
        <taxon>Glomeromycotina</taxon>
        <taxon>Glomeromycetes</taxon>
        <taxon>Diversisporales</taxon>
        <taxon>Gigasporaceae</taxon>
        <taxon>Dentiscutata</taxon>
    </lineage>
</organism>
<dbReference type="Proteomes" id="UP000789405">
    <property type="component" value="Unassembled WGS sequence"/>
</dbReference>
<dbReference type="EMBL" id="CAJVPY010037523">
    <property type="protein sequence ID" value="CAG8803005.1"/>
    <property type="molecule type" value="Genomic_DNA"/>
</dbReference>
<proteinExistence type="predicted"/>
<protein>
    <submittedName>
        <fullName evidence="1">28734_t:CDS:1</fullName>
    </submittedName>
</protein>
<gene>
    <name evidence="1" type="ORF">DERYTH_LOCUS23802</name>
</gene>
<reference evidence="1" key="1">
    <citation type="submission" date="2021-06" db="EMBL/GenBank/DDBJ databases">
        <authorList>
            <person name="Kallberg Y."/>
            <person name="Tangrot J."/>
            <person name="Rosling A."/>
        </authorList>
    </citation>
    <scope>NUCLEOTIDE SEQUENCE</scope>
    <source>
        <strain evidence="1">MA453B</strain>
    </source>
</reference>
<comment type="caution">
    <text evidence="1">The sequence shown here is derived from an EMBL/GenBank/DDBJ whole genome shotgun (WGS) entry which is preliminary data.</text>
</comment>
<accession>A0A9N9JY34</accession>
<name>A0A9N9JY34_9GLOM</name>
<feature type="non-terminal residue" evidence="1">
    <location>
        <position position="1"/>
    </location>
</feature>